<protein>
    <recommendedName>
        <fullName evidence="4">ABC transporter permease</fullName>
    </recommendedName>
</protein>
<feature type="transmembrane region" description="Helical" evidence="1">
    <location>
        <begin position="61"/>
        <end position="84"/>
    </location>
</feature>
<comment type="caution">
    <text evidence="2">The sequence shown here is derived from an EMBL/GenBank/DDBJ whole genome shotgun (WGS) entry which is preliminary data.</text>
</comment>
<feature type="transmembrane region" description="Helical" evidence="1">
    <location>
        <begin position="17"/>
        <end position="41"/>
    </location>
</feature>
<accession>A0A2I1P932</accession>
<evidence type="ECO:0000256" key="1">
    <source>
        <dbReference type="SAM" id="Phobius"/>
    </source>
</evidence>
<organism evidence="2 3">
    <name type="scientific">Kytococcus schroeteri</name>
    <dbReference type="NCBI Taxonomy" id="138300"/>
    <lineage>
        <taxon>Bacteria</taxon>
        <taxon>Bacillati</taxon>
        <taxon>Actinomycetota</taxon>
        <taxon>Actinomycetes</taxon>
        <taxon>Micrococcales</taxon>
        <taxon>Kytococcaceae</taxon>
        <taxon>Kytococcus</taxon>
    </lineage>
</organism>
<sequence length="94" mass="9870">MVTLVWSFLDTRRGRGVLGVVFAWLVVGLLLGVVGAFNAQGFAWPPDRSVLTSDLRGLPPFMAMLVGVPAVVGAALGALTGRLTSSAGTSRMRR</sequence>
<dbReference type="RefSeq" id="WP_101849981.1">
    <property type="nucleotide sequence ID" value="NZ_JBHLVH010000025.1"/>
</dbReference>
<dbReference type="Proteomes" id="UP000234206">
    <property type="component" value="Unassembled WGS sequence"/>
</dbReference>
<keyword evidence="1" id="KW-1133">Transmembrane helix</keyword>
<evidence type="ECO:0008006" key="4">
    <source>
        <dbReference type="Google" id="ProtNLM"/>
    </source>
</evidence>
<name>A0A2I1P932_9MICO</name>
<reference evidence="2 3" key="1">
    <citation type="submission" date="2017-12" db="EMBL/GenBank/DDBJ databases">
        <title>Phylogenetic diversity of female urinary microbiome.</title>
        <authorList>
            <person name="Thomas-White K."/>
            <person name="Wolfe A.J."/>
        </authorList>
    </citation>
    <scope>NUCLEOTIDE SEQUENCE [LARGE SCALE GENOMIC DNA]</scope>
    <source>
        <strain evidence="2 3">UMB1298</strain>
    </source>
</reference>
<keyword evidence="1" id="KW-0812">Transmembrane</keyword>
<keyword evidence="1" id="KW-0472">Membrane</keyword>
<dbReference type="AlphaFoldDB" id="A0A2I1P932"/>
<gene>
    <name evidence="2" type="ORF">CYJ76_09680</name>
</gene>
<proteinExistence type="predicted"/>
<evidence type="ECO:0000313" key="3">
    <source>
        <dbReference type="Proteomes" id="UP000234206"/>
    </source>
</evidence>
<dbReference type="EMBL" id="PKIZ01000019">
    <property type="protein sequence ID" value="PKZ41092.1"/>
    <property type="molecule type" value="Genomic_DNA"/>
</dbReference>
<evidence type="ECO:0000313" key="2">
    <source>
        <dbReference type="EMBL" id="PKZ41092.1"/>
    </source>
</evidence>
<keyword evidence="3" id="KW-1185">Reference proteome</keyword>